<dbReference type="InterPro" id="IPR007867">
    <property type="entry name" value="GMC_OxRtase_C"/>
</dbReference>
<feature type="domain" description="Glucose-methanol-choline oxidoreductase N-terminal" evidence="1">
    <location>
        <begin position="185"/>
        <end position="199"/>
    </location>
</feature>
<dbReference type="InterPro" id="IPR000172">
    <property type="entry name" value="GMC_OxRdtase_N"/>
</dbReference>
<dbReference type="Pfam" id="PF05199">
    <property type="entry name" value="GMC_oxred_C"/>
    <property type="match status" value="1"/>
</dbReference>
<name>A0A921Z447_MANSE</name>
<dbReference type="PIRSF" id="PIRSF000137">
    <property type="entry name" value="Alcohol_oxidase"/>
    <property type="match status" value="1"/>
</dbReference>
<reference evidence="2" key="1">
    <citation type="journal article" date="2016" name="Insect Biochem. Mol. Biol.">
        <title>Multifaceted biological insights from a draft genome sequence of the tobacco hornworm moth, Manduca sexta.</title>
        <authorList>
            <person name="Kanost M.R."/>
            <person name="Arrese E.L."/>
            <person name="Cao X."/>
            <person name="Chen Y.R."/>
            <person name="Chellapilla S."/>
            <person name="Goldsmith M.R."/>
            <person name="Grosse-Wilde E."/>
            <person name="Heckel D.G."/>
            <person name="Herndon N."/>
            <person name="Jiang H."/>
            <person name="Papanicolaou A."/>
            <person name="Qu J."/>
            <person name="Soulages J.L."/>
            <person name="Vogel H."/>
            <person name="Walters J."/>
            <person name="Waterhouse R.M."/>
            <person name="Ahn S.J."/>
            <person name="Almeida F.C."/>
            <person name="An C."/>
            <person name="Aqrawi P."/>
            <person name="Bretschneider A."/>
            <person name="Bryant W.B."/>
            <person name="Bucks S."/>
            <person name="Chao H."/>
            <person name="Chevignon G."/>
            <person name="Christen J.M."/>
            <person name="Clarke D.F."/>
            <person name="Dittmer N.T."/>
            <person name="Ferguson L.C.F."/>
            <person name="Garavelou S."/>
            <person name="Gordon K.H.J."/>
            <person name="Gunaratna R.T."/>
            <person name="Han Y."/>
            <person name="Hauser F."/>
            <person name="He Y."/>
            <person name="Heidel-Fischer H."/>
            <person name="Hirsh A."/>
            <person name="Hu Y."/>
            <person name="Jiang H."/>
            <person name="Kalra D."/>
            <person name="Klinner C."/>
            <person name="Konig C."/>
            <person name="Kovar C."/>
            <person name="Kroll A.R."/>
            <person name="Kuwar S.S."/>
            <person name="Lee S.L."/>
            <person name="Lehman R."/>
            <person name="Li K."/>
            <person name="Li Z."/>
            <person name="Liang H."/>
            <person name="Lovelace S."/>
            <person name="Lu Z."/>
            <person name="Mansfield J.H."/>
            <person name="McCulloch K.J."/>
            <person name="Mathew T."/>
            <person name="Morton B."/>
            <person name="Muzny D.M."/>
            <person name="Neunemann D."/>
            <person name="Ongeri F."/>
            <person name="Pauchet Y."/>
            <person name="Pu L.L."/>
            <person name="Pyrousis I."/>
            <person name="Rao X.J."/>
            <person name="Redding A."/>
            <person name="Roesel C."/>
            <person name="Sanchez-Gracia A."/>
            <person name="Schaack S."/>
            <person name="Shukla A."/>
            <person name="Tetreau G."/>
            <person name="Wang Y."/>
            <person name="Xiong G.H."/>
            <person name="Traut W."/>
            <person name="Walsh T.K."/>
            <person name="Worley K.C."/>
            <person name="Wu D."/>
            <person name="Wu W."/>
            <person name="Wu Y.Q."/>
            <person name="Zhang X."/>
            <person name="Zou Z."/>
            <person name="Zucker H."/>
            <person name="Briscoe A.D."/>
            <person name="Burmester T."/>
            <person name="Clem R.J."/>
            <person name="Feyereisen R."/>
            <person name="Grimmelikhuijzen C.J.P."/>
            <person name="Hamodrakas S.J."/>
            <person name="Hansson B.S."/>
            <person name="Huguet E."/>
            <person name="Jermiin L.S."/>
            <person name="Lan Q."/>
            <person name="Lehman H.K."/>
            <person name="Lorenzen M."/>
            <person name="Merzendorfer H."/>
            <person name="Michalopoulos I."/>
            <person name="Morton D.B."/>
            <person name="Muthukrishnan S."/>
            <person name="Oakeshott J.G."/>
            <person name="Palmer W."/>
            <person name="Park Y."/>
            <person name="Passarelli A.L."/>
            <person name="Rozas J."/>
            <person name="Schwartz L.M."/>
            <person name="Smith W."/>
            <person name="Southgate A."/>
            <person name="Vilcinskas A."/>
            <person name="Vogt R."/>
            <person name="Wang P."/>
            <person name="Werren J."/>
            <person name="Yu X.Q."/>
            <person name="Zhou J.J."/>
            <person name="Brown S.J."/>
            <person name="Scherer S.E."/>
            <person name="Richards S."/>
            <person name="Blissard G.W."/>
        </authorList>
    </citation>
    <scope>NUCLEOTIDE SEQUENCE</scope>
</reference>
<dbReference type="InterPro" id="IPR012132">
    <property type="entry name" value="GMC_OxRdtase"/>
</dbReference>
<dbReference type="PANTHER" id="PTHR11552">
    <property type="entry name" value="GLUCOSE-METHANOL-CHOLINE GMC OXIDOREDUCTASE"/>
    <property type="match status" value="1"/>
</dbReference>
<proteinExistence type="predicted"/>
<protein>
    <recommendedName>
        <fullName evidence="1">Glucose-methanol-choline oxidoreductase N-terminal domain-containing protein</fullName>
    </recommendedName>
</protein>
<dbReference type="Proteomes" id="UP000791440">
    <property type="component" value="Unassembled WGS sequence"/>
</dbReference>
<sequence length="474" mass="52929">MEYFAFTGKTMGGSSAINYMVYIRGSRRDYDSWAELGNHGWSYREVLPYFMKSENNQDIESHNKHYHGIGGPMNVERFPYIDINTMMLVEAFKEKGLPITDLNAENQLGTDIVQSTSKDGRRESVNVAYIRPIRHKRPNIDVVSEAHVTKVLIDPTTKTAYGVTYVKNGKIYTARARKEVIVSAGAINSPKLLMLSGVGPRHHLESLNIPVIADLDVGSNLQDHVTTDALVIGLSNKTSTMVNGPQLVSELYNYFRQEPKKNGPLAVSGTLSGTAFIKSPYTYEDAPDLQFHFDGRNVKEFYSDPTTYLASNVFPLSFYDGLATRPLLLSPKSRGTILLNHTDPVYGPPLIYSGFFTERIDVDVLIAGMKFVLGLEETEAFKESGASFIKIPVEACSSYVWGTDEYFYCLLTHYTSTIYHPVGTCKMGPHSDKSAVIDPRLRVYGVRNLRVVDASIMPLIVRDDAENQKVKASK</sequence>
<accession>A0A921Z447</accession>
<comment type="caution">
    <text evidence="2">The sequence shown here is derived from an EMBL/GenBank/DDBJ whole genome shotgun (WGS) entry which is preliminary data.</text>
</comment>
<organism evidence="2 3">
    <name type="scientific">Manduca sexta</name>
    <name type="common">Tobacco hawkmoth</name>
    <name type="synonym">Tobacco hornworm</name>
    <dbReference type="NCBI Taxonomy" id="7130"/>
    <lineage>
        <taxon>Eukaryota</taxon>
        <taxon>Metazoa</taxon>
        <taxon>Ecdysozoa</taxon>
        <taxon>Arthropoda</taxon>
        <taxon>Hexapoda</taxon>
        <taxon>Insecta</taxon>
        <taxon>Pterygota</taxon>
        <taxon>Neoptera</taxon>
        <taxon>Endopterygota</taxon>
        <taxon>Lepidoptera</taxon>
        <taxon>Glossata</taxon>
        <taxon>Ditrysia</taxon>
        <taxon>Bombycoidea</taxon>
        <taxon>Sphingidae</taxon>
        <taxon>Sphinginae</taxon>
        <taxon>Sphingini</taxon>
        <taxon>Manduca</taxon>
    </lineage>
</organism>
<keyword evidence="3" id="KW-1185">Reference proteome</keyword>
<dbReference type="EMBL" id="JH668398">
    <property type="protein sequence ID" value="KAG6451018.1"/>
    <property type="molecule type" value="Genomic_DNA"/>
</dbReference>
<dbReference type="AlphaFoldDB" id="A0A921Z447"/>
<reference evidence="2" key="2">
    <citation type="submission" date="2020-12" db="EMBL/GenBank/DDBJ databases">
        <authorList>
            <person name="Kanost M."/>
        </authorList>
    </citation>
    <scope>NUCLEOTIDE SEQUENCE</scope>
</reference>
<dbReference type="PROSITE" id="PS00624">
    <property type="entry name" value="GMC_OXRED_2"/>
    <property type="match status" value="1"/>
</dbReference>
<dbReference type="GO" id="GO:0050660">
    <property type="term" value="F:flavin adenine dinucleotide binding"/>
    <property type="evidence" value="ECO:0007669"/>
    <property type="project" value="InterPro"/>
</dbReference>
<evidence type="ECO:0000259" key="1">
    <source>
        <dbReference type="PROSITE" id="PS00624"/>
    </source>
</evidence>
<evidence type="ECO:0000313" key="2">
    <source>
        <dbReference type="EMBL" id="KAG6451018.1"/>
    </source>
</evidence>
<dbReference type="GO" id="GO:0016614">
    <property type="term" value="F:oxidoreductase activity, acting on CH-OH group of donors"/>
    <property type="evidence" value="ECO:0007669"/>
    <property type="project" value="InterPro"/>
</dbReference>
<dbReference type="PANTHER" id="PTHR11552:SF154">
    <property type="entry name" value="FI04917P"/>
    <property type="match status" value="1"/>
</dbReference>
<gene>
    <name evidence="2" type="ORF">O3G_MSEX006888</name>
</gene>
<evidence type="ECO:0000313" key="3">
    <source>
        <dbReference type="Proteomes" id="UP000791440"/>
    </source>
</evidence>
<dbReference type="Pfam" id="PF00732">
    <property type="entry name" value="GMC_oxred_N"/>
    <property type="match status" value="1"/>
</dbReference>